<reference evidence="3" key="1">
    <citation type="submission" date="2023-06" db="EMBL/GenBank/DDBJ databases">
        <title>Robiginitalea aurantiacus sp. nov. and Algoriphagus sediminis sp. nov., isolated from coastal sediment.</title>
        <authorList>
            <person name="Zhou Z.Y."/>
            <person name="An J."/>
            <person name="Jia Y.W."/>
            <person name="Du Z.J."/>
        </authorList>
    </citation>
    <scope>NUCLEOTIDE SEQUENCE</scope>
    <source>
        <strain evidence="3">M39</strain>
    </source>
</reference>
<proteinExistence type="predicted"/>
<dbReference type="InterPro" id="IPR045749">
    <property type="entry name" value="DUF6090"/>
</dbReference>
<dbReference type="RefSeq" id="WP_289726043.1">
    <property type="nucleotide sequence ID" value="NZ_JAUDUY010000012.1"/>
</dbReference>
<accession>A0ABT7WIM0</accession>
<dbReference type="Pfam" id="PF19578">
    <property type="entry name" value="DUF6090"/>
    <property type="match status" value="1"/>
</dbReference>
<evidence type="ECO:0000313" key="4">
    <source>
        <dbReference type="Proteomes" id="UP001174839"/>
    </source>
</evidence>
<keyword evidence="1" id="KW-0175">Coiled coil</keyword>
<feature type="transmembrane region" description="Helical" evidence="2">
    <location>
        <begin position="21"/>
        <end position="42"/>
    </location>
</feature>
<dbReference type="EMBL" id="JAUDUY010000012">
    <property type="protein sequence ID" value="MDM9632679.1"/>
    <property type="molecule type" value="Genomic_DNA"/>
</dbReference>
<keyword evidence="4" id="KW-1185">Reference proteome</keyword>
<gene>
    <name evidence="3" type="ORF">QU605_14470</name>
</gene>
<comment type="caution">
    <text evidence="3">The sequence shown here is derived from an EMBL/GenBank/DDBJ whole genome shotgun (WGS) entry which is preliminary data.</text>
</comment>
<dbReference type="Proteomes" id="UP001174839">
    <property type="component" value="Unassembled WGS sequence"/>
</dbReference>
<evidence type="ECO:0000313" key="3">
    <source>
        <dbReference type="EMBL" id="MDM9632679.1"/>
    </source>
</evidence>
<sequence>MLRFFRQIRQRLLTDNKFSKYLLYAIGEILLVVIGILIALQIDNLNDYKKDREQEKELLTQLKSEYQSNLEQLEAKIELRNKMIAASFRMLDYVDHPEKRNIDSVMRYLGFTILTPTFDPIVNDIISSGRIQLLQNPELKEKLSRWTSDVVQVTEEEIVWLNFRSNSYRPFLEEHVSIRTLTHHNWKNGLLESFQLDKIINTKFELAASKRNIDISTLLDNPKFEDKMATCVELTMLTNSQSLSLKKRIADILDLVGTELQRFNP</sequence>
<evidence type="ECO:0000256" key="1">
    <source>
        <dbReference type="SAM" id="Coils"/>
    </source>
</evidence>
<organism evidence="3 4">
    <name type="scientific">Robiginitalea aurantiaca</name>
    <dbReference type="NCBI Taxonomy" id="3056915"/>
    <lineage>
        <taxon>Bacteria</taxon>
        <taxon>Pseudomonadati</taxon>
        <taxon>Bacteroidota</taxon>
        <taxon>Flavobacteriia</taxon>
        <taxon>Flavobacteriales</taxon>
        <taxon>Flavobacteriaceae</taxon>
        <taxon>Robiginitalea</taxon>
    </lineage>
</organism>
<feature type="coiled-coil region" evidence="1">
    <location>
        <begin position="45"/>
        <end position="83"/>
    </location>
</feature>
<keyword evidence="2" id="KW-1133">Transmembrane helix</keyword>
<keyword evidence="2" id="KW-0812">Transmembrane</keyword>
<evidence type="ECO:0000256" key="2">
    <source>
        <dbReference type="SAM" id="Phobius"/>
    </source>
</evidence>
<name>A0ABT7WIM0_9FLAO</name>
<keyword evidence="2" id="KW-0472">Membrane</keyword>
<protein>
    <submittedName>
        <fullName evidence="3">DUF6090 family protein</fullName>
    </submittedName>
</protein>